<dbReference type="AlphaFoldDB" id="A0A135P6C5"/>
<evidence type="ECO:0000313" key="1">
    <source>
        <dbReference type="EMBL" id="KXG86983.1"/>
    </source>
</evidence>
<proteinExistence type="predicted"/>
<reference evidence="1 2" key="1">
    <citation type="submission" date="2015-11" db="EMBL/GenBank/DDBJ databases">
        <title>Draft genome sequence of Agrobacterium sp. R89-1.</title>
        <authorList>
            <person name="Zahradnik J."/>
            <person name="Kyslikova E."/>
            <person name="Palyzova A."/>
            <person name="Kyslik P."/>
        </authorList>
    </citation>
    <scope>NUCLEOTIDE SEQUENCE [LARGE SCALE GENOMIC DNA]</scope>
    <source>
        <strain evidence="1 2">R89-1</strain>
    </source>
</reference>
<dbReference type="Proteomes" id="UP000070498">
    <property type="component" value="Unassembled WGS sequence"/>
</dbReference>
<dbReference type="STRING" id="2052828.ATO67_21595"/>
<evidence type="ECO:0000313" key="2">
    <source>
        <dbReference type="Proteomes" id="UP000070498"/>
    </source>
</evidence>
<accession>A0A135P6C5</accession>
<comment type="caution">
    <text evidence="1">The sequence shown here is derived from an EMBL/GenBank/DDBJ whole genome shotgun (WGS) entry which is preliminary data.</text>
</comment>
<sequence>MKLHKPDLSKRKAHSGVDGAYYIELIAARDKFCRTHGALLKNKMIAHGHLEHWDVLGHEVAAASALQTTKS</sequence>
<name>A0A135P6C5_9HYPH</name>
<protein>
    <submittedName>
        <fullName evidence="1">Uncharacterized protein</fullName>
    </submittedName>
</protein>
<gene>
    <name evidence="1" type="ORF">ATO67_21595</name>
</gene>
<keyword evidence="2" id="KW-1185">Reference proteome</keyword>
<organism evidence="1 2">
    <name type="scientific">Agrobacterium bohemicum</name>
    <dbReference type="NCBI Taxonomy" id="2052828"/>
    <lineage>
        <taxon>Bacteria</taxon>
        <taxon>Pseudomonadati</taxon>
        <taxon>Pseudomonadota</taxon>
        <taxon>Alphaproteobacteria</taxon>
        <taxon>Hyphomicrobiales</taxon>
        <taxon>Rhizobiaceae</taxon>
        <taxon>Rhizobium/Agrobacterium group</taxon>
        <taxon>Agrobacterium</taxon>
    </lineage>
</organism>
<dbReference type="EMBL" id="LNUW01000010">
    <property type="protein sequence ID" value="KXG86983.1"/>
    <property type="molecule type" value="Genomic_DNA"/>
</dbReference>